<evidence type="ECO:0000313" key="3">
    <source>
        <dbReference type="Proteomes" id="UP000053872"/>
    </source>
</evidence>
<proteinExistence type="predicted"/>
<sequence length="102" mass="10435">MDPQTTAGPARGFSQAEPSPHARLGGARRAQVRARCPNPFCSQPAASAGAARPGCRMPVSPLAGAVRPSGGSAGAGQAQRHRCRERGCFPLPSSGEGLREDT</sequence>
<comment type="caution">
    <text evidence="2">The sequence shown here is derived from an EMBL/GenBank/DDBJ whole genome shotgun (WGS) entry which is preliminary data.</text>
</comment>
<dbReference type="Proteomes" id="UP000053872">
    <property type="component" value="Unassembled WGS sequence"/>
</dbReference>
<evidence type="ECO:0000256" key="1">
    <source>
        <dbReference type="SAM" id="MobiDB-lite"/>
    </source>
</evidence>
<gene>
    <name evidence="2" type="primary">MSRB2</name>
    <name evidence="2" type="ORF">A306_00002512</name>
</gene>
<feature type="region of interest" description="Disordered" evidence="1">
    <location>
        <begin position="1"/>
        <end position="32"/>
    </location>
</feature>
<dbReference type="InParanoid" id="A0A2I0MRC1"/>
<dbReference type="AlphaFoldDB" id="A0A2I0MRC1"/>
<protein>
    <submittedName>
        <fullName evidence="2">Methionine sulfoxide reductase B2</fullName>
    </submittedName>
</protein>
<accession>A0A2I0MRC1</accession>
<keyword evidence="3" id="KW-1185">Reference proteome</keyword>
<name>A0A2I0MRC1_COLLI</name>
<organism evidence="2 3">
    <name type="scientific">Columba livia</name>
    <name type="common">Rock dove</name>
    <dbReference type="NCBI Taxonomy" id="8932"/>
    <lineage>
        <taxon>Eukaryota</taxon>
        <taxon>Metazoa</taxon>
        <taxon>Chordata</taxon>
        <taxon>Craniata</taxon>
        <taxon>Vertebrata</taxon>
        <taxon>Euteleostomi</taxon>
        <taxon>Archelosauria</taxon>
        <taxon>Archosauria</taxon>
        <taxon>Dinosauria</taxon>
        <taxon>Saurischia</taxon>
        <taxon>Theropoda</taxon>
        <taxon>Coelurosauria</taxon>
        <taxon>Aves</taxon>
        <taxon>Neognathae</taxon>
        <taxon>Neoaves</taxon>
        <taxon>Columbimorphae</taxon>
        <taxon>Columbiformes</taxon>
        <taxon>Columbidae</taxon>
        <taxon>Columba</taxon>
    </lineage>
</organism>
<reference evidence="2 3" key="1">
    <citation type="journal article" date="2013" name="Science">
        <title>Genomic diversity and evolution of the head crest in the rock pigeon.</title>
        <authorList>
            <person name="Shapiro M.D."/>
            <person name="Kronenberg Z."/>
            <person name="Li C."/>
            <person name="Domyan E.T."/>
            <person name="Pan H."/>
            <person name="Campbell M."/>
            <person name="Tan H."/>
            <person name="Huff C.D."/>
            <person name="Hu H."/>
            <person name="Vickrey A.I."/>
            <person name="Nielsen S.C."/>
            <person name="Stringham S.A."/>
            <person name="Hu H."/>
            <person name="Willerslev E."/>
            <person name="Gilbert M.T."/>
            <person name="Yandell M."/>
            <person name="Zhang G."/>
            <person name="Wang J."/>
        </authorList>
    </citation>
    <scope>NUCLEOTIDE SEQUENCE [LARGE SCALE GENOMIC DNA]</scope>
    <source>
        <tissue evidence="2">Blood</tissue>
    </source>
</reference>
<dbReference type="EMBL" id="AKCR02000004">
    <property type="protein sequence ID" value="PKK32227.1"/>
    <property type="molecule type" value="Genomic_DNA"/>
</dbReference>
<feature type="region of interest" description="Disordered" evidence="1">
    <location>
        <begin position="65"/>
        <end position="102"/>
    </location>
</feature>
<evidence type="ECO:0000313" key="2">
    <source>
        <dbReference type="EMBL" id="PKK32227.1"/>
    </source>
</evidence>